<feature type="chain" id="PRO_5040196706" evidence="1">
    <location>
        <begin position="20"/>
        <end position="516"/>
    </location>
</feature>
<evidence type="ECO:0000256" key="1">
    <source>
        <dbReference type="SAM" id="SignalP"/>
    </source>
</evidence>
<gene>
    <name evidence="2" type="ORF">LO744_03420</name>
</gene>
<comment type="caution">
    <text evidence="2">The sequence shown here is derived from an EMBL/GenBank/DDBJ whole genome shotgun (WGS) entry which is preliminary data.</text>
</comment>
<protein>
    <submittedName>
        <fullName evidence="2">Uncharacterized protein</fullName>
    </submittedName>
</protein>
<evidence type="ECO:0000313" key="3">
    <source>
        <dbReference type="Proteomes" id="UP001108025"/>
    </source>
</evidence>
<feature type="signal peptide" evidence="1">
    <location>
        <begin position="1"/>
        <end position="19"/>
    </location>
</feature>
<dbReference type="AlphaFoldDB" id="A0A9Q3YU40"/>
<evidence type="ECO:0000313" key="2">
    <source>
        <dbReference type="EMBL" id="MCD1115916.1"/>
    </source>
</evidence>
<dbReference type="EMBL" id="JAJNAY010000001">
    <property type="protein sequence ID" value="MCD1115916.1"/>
    <property type="molecule type" value="Genomic_DNA"/>
</dbReference>
<keyword evidence="1" id="KW-0732">Signal</keyword>
<dbReference type="RefSeq" id="WP_230667188.1">
    <property type="nucleotide sequence ID" value="NZ_JAJNAY010000001.1"/>
</dbReference>
<reference evidence="2" key="1">
    <citation type="submission" date="2021-11" db="EMBL/GenBank/DDBJ databases">
        <title>Description of novel Chryseobacterium species.</title>
        <authorList>
            <person name="Saticioglu I.B."/>
            <person name="Ay H."/>
            <person name="Altun S."/>
            <person name="Duman M."/>
        </authorList>
    </citation>
    <scope>NUCLEOTIDE SEQUENCE</scope>
    <source>
        <strain evidence="2">C-17</strain>
    </source>
</reference>
<name>A0A9Q3YU40_9FLAO</name>
<keyword evidence="3" id="KW-1185">Reference proteome</keyword>
<organism evidence="2 3">
    <name type="scientific">Chryseobacterium turcicum</name>
    <dbReference type="NCBI Taxonomy" id="2898076"/>
    <lineage>
        <taxon>Bacteria</taxon>
        <taxon>Pseudomonadati</taxon>
        <taxon>Bacteroidota</taxon>
        <taxon>Flavobacteriia</taxon>
        <taxon>Flavobacteriales</taxon>
        <taxon>Weeksellaceae</taxon>
        <taxon>Chryseobacterium group</taxon>
        <taxon>Chryseobacterium</taxon>
    </lineage>
</organism>
<accession>A0A9Q3YU40</accession>
<dbReference type="Proteomes" id="UP001108025">
    <property type="component" value="Unassembled WGS sequence"/>
</dbReference>
<sequence>MKKALLCLAITLLSVISFAQKIPFQIKKSDVFKDEYKNSSIVLVEDDGKGGVVVVRSYFGGVFSSGSGYYFEHYDSDLKLIKEFEYEIKYSKVVKQSSVLGVIMDGDKVNIIDFIYEKDEKAYICSAMSANINDFNFTKKELFRVNSDEIKQFAFFTTAGFDGDSGASMIVNENRTAFAVTVDIKDRNAETHRMFVFDKSLQKNIDHTFKRDIKDRKFIYENIDVSKDGKTIYILGKVYTDEQKKKKEGGKYQYELTRVTADSEKTQAFDSDEHFVASLQPIIYDDRLACIGFYSDRKDYRFKGISYFELDPITLEIKKKKYNPFTEQFMIDKYGKDKDKELKNLSFRKIITNQNGDIIFNAEEFYITSHYYSAPNGGGYSRTIYHYDDIVSARINSNGEIVWARNINKRQATGGDESYISYTSTAVGNDAYFFINTGEKVKKLSNDRIQFGQTSTKKANLNIIRVNQNGDFDYQEILDNEDNEVPFMVSNGVQSGDSTFFIGRKGKKKQLLKVSL</sequence>
<proteinExistence type="predicted"/>